<keyword evidence="3" id="KW-1185">Reference proteome</keyword>
<evidence type="ECO:0000256" key="1">
    <source>
        <dbReference type="SAM" id="MobiDB-lite"/>
    </source>
</evidence>
<dbReference type="EMBL" id="BIFH01000059">
    <property type="protein sequence ID" value="GCE02205.1"/>
    <property type="molecule type" value="Genomic_DNA"/>
</dbReference>
<protein>
    <submittedName>
        <fullName evidence="2">Uncharacterized protein</fullName>
    </submittedName>
</protein>
<accession>A0A401Z5T2</accession>
<evidence type="ECO:0000313" key="2">
    <source>
        <dbReference type="EMBL" id="GCE02205.1"/>
    </source>
</evidence>
<reference evidence="2 3" key="1">
    <citation type="submission" date="2018-12" db="EMBL/GenBank/DDBJ databases">
        <title>Draft genome sequence of Embleya hyalina NBRC 13850T.</title>
        <authorList>
            <person name="Komaki H."/>
            <person name="Hosoyama A."/>
            <person name="Kimura A."/>
            <person name="Ichikawa N."/>
            <person name="Tamura T."/>
        </authorList>
    </citation>
    <scope>NUCLEOTIDE SEQUENCE [LARGE SCALE GENOMIC DNA]</scope>
    <source>
        <strain evidence="2 3">NBRC 13850</strain>
    </source>
</reference>
<proteinExistence type="predicted"/>
<name>A0A401Z5T2_9ACTN</name>
<evidence type="ECO:0000313" key="3">
    <source>
        <dbReference type="Proteomes" id="UP000286931"/>
    </source>
</evidence>
<comment type="caution">
    <text evidence="2">The sequence shown here is derived from an EMBL/GenBank/DDBJ whole genome shotgun (WGS) entry which is preliminary data.</text>
</comment>
<dbReference type="Proteomes" id="UP000286931">
    <property type="component" value="Unassembled WGS sequence"/>
</dbReference>
<sequence length="103" mass="11017">MLSSISGPLRRVNSRRINAMSSDSVRPQAAASARRDAMAPWLRGSVAPWLLRLRSLLDRVDDPLCPVDGLLVTEAPGQQVQADATLRGSEGEGARQDGPQVLG</sequence>
<organism evidence="2 3">
    <name type="scientific">Embleya hyalina</name>
    <dbReference type="NCBI Taxonomy" id="516124"/>
    <lineage>
        <taxon>Bacteria</taxon>
        <taxon>Bacillati</taxon>
        <taxon>Actinomycetota</taxon>
        <taxon>Actinomycetes</taxon>
        <taxon>Kitasatosporales</taxon>
        <taxon>Streptomycetaceae</taxon>
        <taxon>Embleya</taxon>
    </lineage>
</organism>
<dbReference type="AlphaFoldDB" id="A0A401Z5T2"/>
<gene>
    <name evidence="2" type="ORF">EHYA_09982</name>
</gene>
<feature type="region of interest" description="Disordered" evidence="1">
    <location>
        <begin position="81"/>
        <end position="103"/>
    </location>
</feature>